<dbReference type="Gene3D" id="1.10.441.10">
    <property type="entry name" value="Phosphomannose Isomerase, domain 2"/>
    <property type="match status" value="1"/>
</dbReference>
<keyword evidence="7 12" id="KW-0479">Metal-binding</keyword>
<comment type="catalytic activity">
    <reaction evidence="1">
        <text>D-mannose 6-phosphate = D-fructose 6-phosphate</text>
        <dbReference type="Rhea" id="RHEA:12356"/>
        <dbReference type="ChEBI" id="CHEBI:58735"/>
        <dbReference type="ChEBI" id="CHEBI:61527"/>
        <dbReference type="EC" id="5.3.1.8"/>
    </reaction>
</comment>
<feature type="binding site" evidence="12">
    <location>
        <position position="106"/>
    </location>
    <ligand>
        <name>Zn(2+)</name>
        <dbReference type="ChEBI" id="CHEBI:29105"/>
    </ligand>
</feature>
<evidence type="ECO:0000313" key="16">
    <source>
        <dbReference type="EMBL" id="KAA8565211.1"/>
    </source>
</evidence>
<comment type="caution">
    <text evidence="16">The sequence shown here is derived from an EMBL/GenBank/DDBJ whole genome shotgun (WGS) entry which is preliminary data.</text>
</comment>
<evidence type="ECO:0000256" key="5">
    <source>
        <dbReference type="ARBA" id="ARBA00011956"/>
    </source>
</evidence>
<dbReference type="InterPro" id="IPR046457">
    <property type="entry name" value="PMI_typeI_cat"/>
</dbReference>
<dbReference type="GO" id="GO:0008270">
    <property type="term" value="F:zinc ion binding"/>
    <property type="evidence" value="ECO:0007669"/>
    <property type="project" value="InterPro"/>
</dbReference>
<dbReference type="Proteomes" id="UP000322873">
    <property type="component" value="Unassembled WGS sequence"/>
</dbReference>
<dbReference type="UniPathway" id="UPA00126">
    <property type="reaction ID" value="UER00423"/>
</dbReference>
<dbReference type="PANTHER" id="PTHR10309">
    <property type="entry name" value="MANNOSE-6-PHOSPHATE ISOMERASE"/>
    <property type="match status" value="1"/>
</dbReference>
<dbReference type="InterPro" id="IPR016305">
    <property type="entry name" value="Mannose-6-P_Isomerase"/>
</dbReference>
<dbReference type="NCBIfam" id="TIGR00218">
    <property type="entry name" value="manA"/>
    <property type="match status" value="1"/>
</dbReference>
<accession>A0A5M9J7R1</accession>
<evidence type="ECO:0000256" key="4">
    <source>
        <dbReference type="ARBA" id="ARBA00010772"/>
    </source>
</evidence>
<dbReference type="Gene3D" id="2.60.120.10">
    <property type="entry name" value="Jelly Rolls"/>
    <property type="match status" value="2"/>
</dbReference>
<evidence type="ECO:0000313" key="17">
    <source>
        <dbReference type="Proteomes" id="UP000322873"/>
    </source>
</evidence>
<dbReference type="InterPro" id="IPR011051">
    <property type="entry name" value="RmlC_Cupin_sf"/>
</dbReference>
<protein>
    <recommendedName>
        <fullName evidence="6">Mannose-6-phosphate isomerase</fullName>
        <ecNumber evidence="5">5.3.1.8</ecNumber>
    </recommendedName>
    <alternativeName>
        <fullName evidence="10">Phosphohexomutase</fullName>
    </alternativeName>
    <alternativeName>
        <fullName evidence="11">Phosphomannose isomerase</fullName>
    </alternativeName>
</protein>
<dbReference type="PANTHER" id="PTHR10309:SF4">
    <property type="entry name" value="MANNOSE-6-PHOSPHATE ISOMERASE"/>
    <property type="match status" value="1"/>
</dbReference>
<dbReference type="InterPro" id="IPR001250">
    <property type="entry name" value="Man6P_Isoase-1"/>
</dbReference>
<evidence type="ECO:0000256" key="11">
    <source>
        <dbReference type="ARBA" id="ARBA00030762"/>
    </source>
</evidence>
<dbReference type="PIRSF" id="PIRSF001480">
    <property type="entry name" value="Mannose-6-phosphate_isomerase"/>
    <property type="match status" value="1"/>
</dbReference>
<comment type="function">
    <text evidence="2">Involved in the synthesis of the GDP-mannose and dolichol-phosphate-mannose required for a number of critical mannosyl transfer reactions.</text>
</comment>
<evidence type="ECO:0000256" key="2">
    <source>
        <dbReference type="ARBA" id="ARBA00002564"/>
    </source>
</evidence>
<dbReference type="SUPFAM" id="SSF51182">
    <property type="entry name" value="RmlC-like cupins"/>
    <property type="match status" value="1"/>
</dbReference>
<proteinExistence type="inferred from homology"/>
<dbReference type="PRINTS" id="PR00714">
    <property type="entry name" value="MAN6PISMRASE"/>
</dbReference>
<feature type="binding site" evidence="12">
    <location>
        <position position="260"/>
    </location>
    <ligand>
        <name>Zn(2+)</name>
        <dbReference type="ChEBI" id="CHEBI:29105"/>
    </ligand>
</feature>
<dbReference type="CDD" id="cd07011">
    <property type="entry name" value="cupin_PMI_type_I_N"/>
    <property type="match status" value="1"/>
</dbReference>
<organism evidence="16 17">
    <name type="scientific">Monilinia fructicola</name>
    <name type="common">Brown rot fungus</name>
    <name type="synonym">Ciboria fructicola</name>
    <dbReference type="NCBI Taxonomy" id="38448"/>
    <lineage>
        <taxon>Eukaryota</taxon>
        <taxon>Fungi</taxon>
        <taxon>Dikarya</taxon>
        <taxon>Ascomycota</taxon>
        <taxon>Pezizomycotina</taxon>
        <taxon>Leotiomycetes</taxon>
        <taxon>Helotiales</taxon>
        <taxon>Sclerotiniaceae</taxon>
        <taxon>Monilinia</taxon>
    </lineage>
</organism>
<feature type="binding site" evidence="12">
    <location>
        <position position="108"/>
    </location>
    <ligand>
        <name>Zn(2+)</name>
        <dbReference type="ChEBI" id="CHEBI:29105"/>
    </ligand>
</feature>
<dbReference type="VEuPathDB" id="FungiDB:MFRU_008g00290"/>
<feature type="binding site" evidence="12">
    <location>
        <position position="133"/>
    </location>
    <ligand>
        <name>Zn(2+)</name>
        <dbReference type="ChEBI" id="CHEBI:29105"/>
    </ligand>
</feature>
<evidence type="ECO:0000256" key="13">
    <source>
        <dbReference type="RuleBase" id="RU004189"/>
    </source>
</evidence>
<dbReference type="Pfam" id="PF01238">
    <property type="entry name" value="PMI_typeI_C"/>
    <property type="match status" value="1"/>
</dbReference>
<comment type="cofactor">
    <cofactor evidence="12">
        <name>Zn(2+)</name>
        <dbReference type="ChEBI" id="CHEBI:29105"/>
    </cofactor>
    <text evidence="12">Binds 1 zinc ion per subunit.</text>
</comment>
<dbReference type="InterPro" id="IPR046456">
    <property type="entry name" value="PMI_typeI_C"/>
</dbReference>
<keyword evidence="9" id="KW-0413">Isomerase</keyword>
<dbReference type="GO" id="GO:0004476">
    <property type="term" value="F:mannose-6-phosphate isomerase activity"/>
    <property type="evidence" value="ECO:0007669"/>
    <property type="project" value="UniProtKB-EC"/>
</dbReference>
<reference evidence="16 17" key="1">
    <citation type="submission" date="2019-06" db="EMBL/GenBank/DDBJ databases">
        <title>Genome Sequence of the Brown Rot Fungal Pathogen Monilinia fructicola.</title>
        <authorList>
            <person name="De Miccolis Angelini R.M."/>
            <person name="Landi L."/>
            <person name="Abate D."/>
            <person name="Pollastro S."/>
            <person name="Romanazzi G."/>
            <person name="Faretra F."/>
        </authorList>
    </citation>
    <scope>NUCLEOTIDE SEQUENCE [LARGE SCALE GENOMIC DNA]</scope>
    <source>
        <strain evidence="16 17">Mfrc123</strain>
    </source>
</reference>
<comment type="similarity">
    <text evidence="4 13">Belongs to the mannose-6-phosphate isomerase type 1 family.</text>
</comment>
<dbReference type="EC" id="5.3.1.8" evidence="5"/>
<sequence>MSVIQLECQCNNYPWGRQGKESLAAKFAASTPGGKFKLDESKEYAEMWMGTYPTTPSLILSTGQDLQEHLNANKEKLIGKPILDKFGADLPYLPKILSIAKALPLQIHPDKKLAAKLHEQDPEKFGDANHKPEIAVALGKFEVFVGWKPLSEIESLFTSIPILTSKFLPSPSSTINKETLKSIVHKILSLPDEEISTIYTTLKETPSSQFPTSPYIPSLLPRLASQYSSTDPGNLVALLTMNYLVLQKGDAIYVPADGIHAYLSGNIVECMARSDNVLNTGFCPRADRDSVDLFSAALTFSPVGKDECILKPASSPKGKHGKTKVLAPPLSEFNMLVTDLAQGEKETLEKLGGPSILVVTGGKGTMKAGNEKFEVKEGYVFFVGVGTALEFEAEEALETHIAFAEA</sequence>
<evidence type="ECO:0000259" key="15">
    <source>
        <dbReference type="Pfam" id="PF20511"/>
    </source>
</evidence>
<evidence type="ECO:0000256" key="3">
    <source>
        <dbReference type="ARBA" id="ARBA00004666"/>
    </source>
</evidence>
<dbReference type="EMBL" id="VICG01000014">
    <property type="protein sequence ID" value="KAA8565211.1"/>
    <property type="molecule type" value="Genomic_DNA"/>
</dbReference>
<evidence type="ECO:0000256" key="6">
    <source>
        <dbReference type="ARBA" id="ARBA00018236"/>
    </source>
</evidence>
<dbReference type="InterPro" id="IPR014710">
    <property type="entry name" value="RmlC-like_jellyroll"/>
</dbReference>
<name>A0A5M9J7R1_MONFR</name>
<gene>
    <name evidence="16" type="ORF">EYC84_010946</name>
</gene>
<comment type="pathway">
    <text evidence="3">Nucleotide-sugar biosynthesis; GDP-alpha-D-mannose biosynthesis; alpha-D-mannose 1-phosphate from D-fructose 6-phosphate: step 1/2.</text>
</comment>
<evidence type="ECO:0000256" key="12">
    <source>
        <dbReference type="PIRSR" id="PIRSR001480-2"/>
    </source>
</evidence>
<dbReference type="GO" id="GO:0005829">
    <property type="term" value="C:cytosol"/>
    <property type="evidence" value="ECO:0007669"/>
    <property type="project" value="TreeGrafter"/>
</dbReference>
<feature type="domain" description="Phosphomannose isomerase type I catalytic" evidence="15">
    <location>
        <begin position="4"/>
        <end position="150"/>
    </location>
</feature>
<keyword evidence="17" id="KW-1185">Reference proteome</keyword>
<dbReference type="GO" id="GO:0009298">
    <property type="term" value="P:GDP-mannose biosynthetic process"/>
    <property type="evidence" value="ECO:0007669"/>
    <property type="project" value="UniProtKB-UniPathway"/>
</dbReference>
<evidence type="ECO:0000256" key="1">
    <source>
        <dbReference type="ARBA" id="ARBA00000757"/>
    </source>
</evidence>
<evidence type="ECO:0000259" key="14">
    <source>
        <dbReference type="Pfam" id="PF01238"/>
    </source>
</evidence>
<evidence type="ECO:0000256" key="10">
    <source>
        <dbReference type="ARBA" id="ARBA00029741"/>
    </source>
</evidence>
<evidence type="ECO:0000256" key="8">
    <source>
        <dbReference type="ARBA" id="ARBA00022833"/>
    </source>
</evidence>
<dbReference type="Pfam" id="PF20511">
    <property type="entry name" value="PMI_typeI_cat"/>
    <property type="match status" value="1"/>
</dbReference>
<dbReference type="AlphaFoldDB" id="A0A5M9J7R1"/>
<evidence type="ECO:0000256" key="9">
    <source>
        <dbReference type="ARBA" id="ARBA00023235"/>
    </source>
</evidence>
<dbReference type="GO" id="GO:0005975">
    <property type="term" value="P:carbohydrate metabolic process"/>
    <property type="evidence" value="ECO:0007669"/>
    <property type="project" value="InterPro"/>
</dbReference>
<feature type="domain" description="Phosphomannose isomerase type I C-terminal" evidence="14">
    <location>
        <begin position="328"/>
        <end position="369"/>
    </location>
</feature>
<evidence type="ECO:0000256" key="7">
    <source>
        <dbReference type="ARBA" id="ARBA00022723"/>
    </source>
</evidence>
<keyword evidence="8 12" id="KW-0862">Zinc</keyword>